<evidence type="ECO:0000256" key="1">
    <source>
        <dbReference type="SAM" id="MobiDB-lite"/>
    </source>
</evidence>
<evidence type="ECO:0000313" key="2">
    <source>
        <dbReference type="EMBL" id="KAF5331577.1"/>
    </source>
</evidence>
<feature type="region of interest" description="Disordered" evidence="1">
    <location>
        <begin position="157"/>
        <end position="211"/>
    </location>
</feature>
<dbReference type="OrthoDB" id="10302206at2759"/>
<accession>A0A8H5BXW3</accession>
<name>A0A8H5BXW3_9AGAR</name>
<dbReference type="AlphaFoldDB" id="A0A8H5BXW3"/>
<evidence type="ECO:0000313" key="3">
    <source>
        <dbReference type="Proteomes" id="UP000541558"/>
    </source>
</evidence>
<organism evidence="2 3">
    <name type="scientific">Ephemerocybe angulata</name>
    <dbReference type="NCBI Taxonomy" id="980116"/>
    <lineage>
        <taxon>Eukaryota</taxon>
        <taxon>Fungi</taxon>
        <taxon>Dikarya</taxon>
        <taxon>Basidiomycota</taxon>
        <taxon>Agaricomycotina</taxon>
        <taxon>Agaricomycetes</taxon>
        <taxon>Agaricomycetidae</taxon>
        <taxon>Agaricales</taxon>
        <taxon>Agaricineae</taxon>
        <taxon>Psathyrellaceae</taxon>
        <taxon>Ephemerocybe</taxon>
    </lineage>
</organism>
<dbReference type="Proteomes" id="UP000541558">
    <property type="component" value="Unassembled WGS sequence"/>
</dbReference>
<sequence length="434" mass="46946">MTLNARTREDGTLQYPDLECGYLGIIDCIEDEDEQASPVSFALDLDDPWFNSNVADVFRDETIADILERENTYLVTRTRSPVYEAASPSRNVEQWEESSVRHITRPSPPAISPLAFQSDKASNAEGGNVPMAMNEDSRAVQGEPILHPHIKKATLAATPTGAQPPPRQSPFATAPPGRSIYSVAGNSPETRRRPYHSSIQASPSPIRQTADSFNETGHLKMVAPDATVPVSLDGSSGNQTQVVKRSKRIANAKKVAWKAKKGSMDLVLTAKKTPAKKAARAHSCRKRKVRKGVNKIRSHGRTTSLTAAQGFGCETQGSNGSASYESFWKKLSSGQLSAPTTVKKPTIAPDTGSSPPSIQSTLLNTTVTQVATYRDLAEANPIDLASSTSTTTEPTQATFAFENTFAGAALNPECHHHWGKMAVHWMGDDPTPRN</sequence>
<keyword evidence="3" id="KW-1185">Reference proteome</keyword>
<gene>
    <name evidence="2" type="ORF">D9611_007539</name>
</gene>
<dbReference type="EMBL" id="JAACJK010000113">
    <property type="protein sequence ID" value="KAF5331577.1"/>
    <property type="molecule type" value="Genomic_DNA"/>
</dbReference>
<reference evidence="2 3" key="1">
    <citation type="journal article" date="2020" name="ISME J.">
        <title>Uncovering the hidden diversity of litter-decomposition mechanisms in mushroom-forming fungi.</title>
        <authorList>
            <person name="Floudas D."/>
            <person name="Bentzer J."/>
            <person name="Ahren D."/>
            <person name="Johansson T."/>
            <person name="Persson P."/>
            <person name="Tunlid A."/>
        </authorList>
    </citation>
    <scope>NUCLEOTIDE SEQUENCE [LARGE SCALE GENOMIC DNA]</scope>
    <source>
        <strain evidence="2 3">CBS 175.51</strain>
    </source>
</reference>
<feature type="region of interest" description="Disordered" evidence="1">
    <location>
        <begin position="338"/>
        <end position="359"/>
    </location>
</feature>
<comment type="caution">
    <text evidence="2">The sequence shown here is derived from an EMBL/GenBank/DDBJ whole genome shotgun (WGS) entry which is preliminary data.</text>
</comment>
<protein>
    <submittedName>
        <fullName evidence="2">Uncharacterized protein</fullName>
    </submittedName>
</protein>
<feature type="compositionally biased region" description="Polar residues" evidence="1">
    <location>
        <begin position="197"/>
        <end position="211"/>
    </location>
</feature>
<proteinExistence type="predicted"/>